<dbReference type="EMBL" id="QKZI01000002">
    <property type="protein sequence ID" value="PZX05956.1"/>
    <property type="molecule type" value="Genomic_DNA"/>
</dbReference>
<dbReference type="OrthoDB" id="2868470at2"/>
<dbReference type="Proteomes" id="UP000248646">
    <property type="component" value="Unassembled WGS sequence"/>
</dbReference>
<name>A0A2W7MHN4_9BACI</name>
<accession>A0A2W7MHN4</accession>
<feature type="transmembrane region" description="Helical" evidence="1">
    <location>
        <begin position="63"/>
        <end position="82"/>
    </location>
</feature>
<dbReference type="AlphaFoldDB" id="A0A2W7MHN4"/>
<sequence>MTGILNGIVIVMNLIHDLIITIISGLGLPVNDKMIHFYFIGFLGLALYIFVDFTFKKLAKYGISLLSFIYTFSTIIVISLVIEIQQKITGEGNMEFSDITYGMWGFFLFLAVFIVFSLLFKFIFKKVKGGKK</sequence>
<keyword evidence="1" id="KW-0812">Transmembrane</keyword>
<evidence type="ECO:0000313" key="2">
    <source>
        <dbReference type="EMBL" id="PZX05956.1"/>
    </source>
</evidence>
<comment type="caution">
    <text evidence="2">The sequence shown here is derived from an EMBL/GenBank/DDBJ whole genome shotgun (WGS) entry which is preliminary data.</text>
</comment>
<reference evidence="2 3" key="1">
    <citation type="submission" date="2018-06" db="EMBL/GenBank/DDBJ databases">
        <title>Genomic Encyclopedia of Type Strains, Phase IV (KMG-IV): sequencing the most valuable type-strain genomes for metagenomic binning, comparative biology and taxonomic classification.</title>
        <authorList>
            <person name="Goeker M."/>
        </authorList>
    </citation>
    <scope>NUCLEOTIDE SEQUENCE [LARGE SCALE GENOMIC DNA]</scope>
    <source>
        <strain evidence="2 3">DSM 5</strain>
    </source>
</reference>
<evidence type="ECO:0000313" key="3">
    <source>
        <dbReference type="Proteomes" id="UP000248646"/>
    </source>
</evidence>
<feature type="transmembrane region" description="Helical" evidence="1">
    <location>
        <begin position="34"/>
        <end position="51"/>
    </location>
</feature>
<gene>
    <name evidence="2" type="ORF">C7437_102423</name>
</gene>
<keyword evidence="1" id="KW-1133">Transmembrane helix</keyword>
<feature type="transmembrane region" description="Helical" evidence="1">
    <location>
        <begin position="102"/>
        <end position="124"/>
    </location>
</feature>
<keyword evidence="3" id="KW-1185">Reference proteome</keyword>
<feature type="transmembrane region" description="Helical" evidence="1">
    <location>
        <begin position="7"/>
        <end position="28"/>
    </location>
</feature>
<keyword evidence="1" id="KW-0472">Membrane</keyword>
<organism evidence="2 3">
    <name type="scientific">Psychrobacillus insolitus</name>
    <dbReference type="NCBI Taxonomy" id="1461"/>
    <lineage>
        <taxon>Bacteria</taxon>
        <taxon>Bacillati</taxon>
        <taxon>Bacillota</taxon>
        <taxon>Bacilli</taxon>
        <taxon>Bacillales</taxon>
        <taxon>Bacillaceae</taxon>
        <taxon>Psychrobacillus</taxon>
    </lineage>
</organism>
<protein>
    <submittedName>
        <fullName evidence="2">Uncharacterized protein</fullName>
    </submittedName>
</protein>
<evidence type="ECO:0000256" key="1">
    <source>
        <dbReference type="SAM" id="Phobius"/>
    </source>
</evidence>
<dbReference type="RefSeq" id="WP_111439393.1">
    <property type="nucleotide sequence ID" value="NZ_QKZI01000002.1"/>
</dbReference>
<proteinExistence type="predicted"/>